<dbReference type="Pfam" id="PF00440">
    <property type="entry name" value="TetR_N"/>
    <property type="match status" value="1"/>
</dbReference>
<dbReference type="InterPro" id="IPR036271">
    <property type="entry name" value="Tet_transcr_reg_TetR-rel_C_sf"/>
</dbReference>
<accession>A0ABY8PSP2</accession>
<dbReference type="PANTHER" id="PTHR43479">
    <property type="entry name" value="ACREF/ENVCD OPERON REPRESSOR-RELATED"/>
    <property type="match status" value="1"/>
</dbReference>
<evidence type="ECO:0000256" key="2">
    <source>
        <dbReference type="PROSITE-ProRule" id="PRU00335"/>
    </source>
</evidence>
<dbReference type="InterPro" id="IPR009057">
    <property type="entry name" value="Homeodomain-like_sf"/>
</dbReference>
<reference evidence="4 5" key="1">
    <citation type="submission" date="2021-02" db="EMBL/GenBank/DDBJ databases">
        <title>Characterization of Marinitoga sp. nov. str. BP5-C20A.</title>
        <authorList>
            <person name="Erauso G."/>
            <person name="Postec A."/>
        </authorList>
    </citation>
    <scope>NUCLEOTIDE SEQUENCE [LARGE SCALE GENOMIC DNA]</scope>
    <source>
        <strain evidence="4 5">BP5-C20A</strain>
    </source>
</reference>
<dbReference type="InterPro" id="IPR001647">
    <property type="entry name" value="HTH_TetR"/>
</dbReference>
<proteinExistence type="predicted"/>
<name>A0ABY8PSP2_9BACT</name>
<organism evidence="4 5">
    <name type="scientific">Marinitoga aeolica</name>
    <dbReference type="NCBI Taxonomy" id="2809031"/>
    <lineage>
        <taxon>Bacteria</taxon>
        <taxon>Thermotogati</taxon>
        <taxon>Thermotogota</taxon>
        <taxon>Thermotogae</taxon>
        <taxon>Petrotogales</taxon>
        <taxon>Petrotogaceae</taxon>
        <taxon>Marinitoga</taxon>
    </lineage>
</organism>
<feature type="DNA-binding region" description="H-T-H motif" evidence="2">
    <location>
        <begin position="34"/>
        <end position="53"/>
    </location>
</feature>
<feature type="domain" description="HTH tetR-type" evidence="3">
    <location>
        <begin position="11"/>
        <end position="71"/>
    </location>
</feature>
<evidence type="ECO:0000259" key="3">
    <source>
        <dbReference type="PROSITE" id="PS50977"/>
    </source>
</evidence>
<keyword evidence="1 2" id="KW-0238">DNA-binding</keyword>
<protein>
    <submittedName>
        <fullName evidence="4">TetR/AcrR family transcriptional regulator</fullName>
    </submittedName>
</protein>
<dbReference type="PROSITE" id="PS50977">
    <property type="entry name" value="HTH_TETR_2"/>
    <property type="match status" value="1"/>
</dbReference>
<evidence type="ECO:0000313" key="4">
    <source>
        <dbReference type="EMBL" id="WGS65656.1"/>
    </source>
</evidence>
<dbReference type="PANTHER" id="PTHR43479:SF11">
    <property type="entry name" value="ACREF_ENVCD OPERON REPRESSOR-RELATED"/>
    <property type="match status" value="1"/>
</dbReference>
<dbReference type="Gene3D" id="1.10.357.10">
    <property type="entry name" value="Tetracycline Repressor, domain 2"/>
    <property type="match status" value="1"/>
</dbReference>
<evidence type="ECO:0000313" key="5">
    <source>
        <dbReference type="Proteomes" id="UP001232493"/>
    </source>
</evidence>
<sequence>MPKQTFFNLPEKKRERIINAALEEFSENLFSKASINKIVEKAKIPKGSFYQYFKNKKDLYKYILDQIFQLKIKYISDSLKNRNSSDFFESFEAMIEAGFKLTLDYPLYAKIGQNFMLEDRKFVSEITEEYSSQGENFVFSLLKKAQDNGEIYEHIDLKMVSFLISKISIFILDYIKQNNESMDYENIKKILNDFMFIIKNGIRRGKNDKD</sequence>
<dbReference type="SUPFAM" id="SSF48498">
    <property type="entry name" value="Tetracyclin repressor-like, C-terminal domain"/>
    <property type="match status" value="1"/>
</dbReference>
<dbReference type="EMBL" id="CP069362">
    <property type="protein sequence ID" value="WGS65656.1"/>
    <property type="molecule type" value="Genomic_DNA"/>
</dbReference>
<dbReference type="RefSeq" id="WP_281000275.1">
    <property type="nucleotide sequence ID" value="NZ_CP069362.1"/>
</dbReference>
<dbReference type="PRINTS" id="PR00455">
    <property type="entry name" value="HTHTETR"/>
</dbReference>
<keyword evidence="5" id="KW-1185">Reference proteome</keyword>
<gene>
    <name evidence="4" type="ORF">JRV97_03630</name>
</gene>
<dbReference type="Proteomes" id="UP001232493">
    <property type="component" value="Chromosome"/>
</dbReference>
<dbReference type="SUPFAM" id="SSF46689">
    <property type="entry name" value="Homeodomain-like"/>
    <property type="match status" value="1"/>
</dbReference>
<dbReference type="InterPro" id="IPR050624">
    <property type="entry name" value="HTH-type_Tx_Regulator"/>
</dbReference>
<evidence type="ECO:0000256" key="1">
    <source>
        <dbReference type="ARBA" id="ARBA00023125"/>
    </source>
</evidence>